<keyword evidence="1" id="KW-1133">Transmembrane helix</keyword>
<proteinExistence type="predicted"/>
<feature type="domain" description="FecR protein" evidence="2">
    <location>
        <begin position="123"/>
        <end position="218"/>
    </location>
</feature>
<keyword evidence="1" id="KW-0472">Membrane</keyword>
<dbReference type="InterPro" id="IPR012373">
    <property type="entry name" value="Ferrdict_sens_TM"/>
</dbReference>
<organism evidence="4 5">
    <name type="scientific">Mucilaginibacter polytrichastri</name>
    <dbReference type="NCBI Taxonomy" id="1302689"/>
    <lineage>
        <taxon>Bacteria</taxon>
        <taxon>Pseudomonadati</taxon>
        <taxon>Bacteroidota</taxon>
        <taxon>Sphingobacteriia</taxon>
        <taxon>Sphingobacteriales</taxon>
        <taxon>Sphingobacteriaceae</taxon>
        <taxon>Mucilaginibacter</taxon>
    </lineage>
</organism>
<dbReference type="Gene3D" id="2.60.120.1440">
    <property type="match status" value="1"/>
</dbReference>
<evidence type="ECO:0000313" key="5">
    <source>
        <dbReference type="Proteomes" id="UP000186720"/>
    </source>
</evidence>
<dbReference type="Gene3D" id="3.55.50.30">
    <property type="match status" value="1"/>
</dbReference>
<feature type="transmembrane region" description="Helical" evidence="1">
    <location>
        <begin position="89"/>
        <end position="108"/>
    </location>
</feature>
<gene>
    <name evidence="4" type="ORF">RG47T_2711</name>
</gene>
<dbReference type="GO" id="GO:0016989">
    <property type="term" value="F:sigma factor antagonist activity"/>
    <property type="evidence" value="ECO:0007669"/>
    <property type="project" value="TreeGrafter"/>
</dbReference>
<dbReference type="OrthoDB" id="1523735at2"/>
<protein>
    <recommendedName>
        <fullName evidence="6">FecR protein domain-containing protein</fullName>
    </recommendedName>
</protein>
<keyword evidence="1" id="KW-0812">Transmembrane</keyword>
<comment type="caution">
    <text evidence="4">The sequence shown here is derived from an EMBL/GenBank/DDBJ whole genome shotgun (WGS) entry which is preliminary data.</text>
</comment>
<accession>A0A1Q5ZZT1</accession>
<evidence type="ECO:0008006" key="6">
    <source>
        <dbReference type="Google" id="ProtNLM"/>
    </source>
</evidence>
<evidence type="ECO:0000313" key="4">
    <source>
        <dbReference type="EMBL" id="OKS87252.1"/>
    </source>
</evidence>
<reference evidence="4 5" key="1">
    <citation type="submission" date="2016-11" db="EMBL/GenBank/DDBJ databases">
        <title>Whole Genome Sequencing of Mucilaginibacter polytrichastri RG4-7(T) isolated from the moss sample.</title>
        <authorList>
            <person name="Li Y."/>
        </authorList>
    </citation>
    <scope>NUCLEOTIDE SEQUENCE [LARGE SCALE GENOMIC DNA]</scope>
    <source>
        <strain evidence="4 5">RG4-7</strain>
    </source>
</reference>
<dbReference type="InterPro" id="IPR006860">
    <property type="entry name" value="FecR"/>
</dbReference>
<evidence type="ECO:0000256" key="1">
    <source>
        <dbReference type="SAM" id="Phobius"/>
    </source>
</evidence>
<feature type="domain" description="Protein FecR C-terminal" evidence="3">
    <location>
        <begin position="285"/>
        <end position="352"/>
    </location>
</feature>
<dbReference type="STRING" id="1302689.RG47T_2711"/>
<dbReference type="Proteomes" id="UP000186720">
    <property type="component" value="Unassembled WGS sequence"/>
</dbReference>
<evidence type="ECO:0000259" key="3">
    <source>
        <dbReference type="Pfam" id="PF16344"/>
    </source>
</evidence>
<dbReference type="Pfam" id="PF04773">
    <property type="entry name" value="FecR"/>
    <property type="match status" value="1"/>
</dbReference>
<dbReference type="PANTHER" id="PTHR30273">
    <property type="entry name" value="PERIPLASMIC SIGNAL SENSOR AND SIGMA FACTOR ACTIVATOR FECR-RELATED"/>
    <property type="match status" value="1"/>
</dbReference>
<name>A0A1Q5ZZT1_9SPHI</name>
<evidence type="ECO:0000259" key="2">
    <source>
        <dbReference type="Pfam" id="PF04773"/>
    </source>
</evidence>
<dbReference type="EMBL" id="MPPL01000001">
    <property type="protein sequence ID" value="OKS87252.1"/>
    <property type="molecule type" value="Genomic_DNA"/>
</dbReference>
<dbReference type="Pfam" id="PF16344">
    <property type="entry name" value="FecR_C"/>
    <property type="match status" value="1"/>
</dbReference>
<dbReference type="AlphaFoldDB" id="A0A1Q5ZZT1"/>
<keyword evidence="5" id="KW-1185">Reference proteome</keyword>
<dbReference type="PANTHER" id="PTHR30273:SF2">
    <property type="entry name" value="PROTEIN FECR"/>
    <property type="match status" value="1"/>
</dbReference>
<dbReference type="InterPro" id="IPR032508">
    <property type="entry name" value="FecR_C"/>
</dbReference>
<sequence>MPQRTVIELLALKLSGEATPEDLSELDDLMAKSPESVYHEELLNQLFHNKEEAEDNEYNYHLHRLKYQDKLVFAEQNVTAFNHFKAGRYLVAACSLVFILILGGLFTYRSQQRAIVPVYNTAIFSGEGMRKKMILPDGTQVWLNSDSKLEYDKDMMSRSTRQVRLIGEAYFDVAHDKKHPFIIATDKISVKVLGTAFNIKAYPKDKKTETTLIRGSIELTVNSQNAEKVILKPAEKFALIDNKVKVLNVAAAAQPIVTMMIQNVLPVKLAGKEYTEETSWVDNQLVFNNETFEEIAPKLERWYNIKLDIRNSEVNAYHFTGVFDKEDLTEALTAMKLIKPFNFKIKAHDVTIY</sequence>
<dbReference type="PIRSF" id="PIRSF018266">
    <property type="entry name" value="FecR"/>
    <property type="match status" value="1"/>
</dbReference>
<dbReference type="RefSeq" id="WP_074489898.1">
    <property type="nucleotide sequence ID" value="NZ_FPAM01000015.1"/>
</dbReference>